<accession>U4LA19</accession>
<name>U4LA19_PYROM</name>
<dbReference type="AlphaFoldDB" id="U4LA19"/>
<gene>
    <name evidence="2" type="ORF">PCON_13977</name>
</gene>
<dbReference type="Proteomes" id="UP000018144">
    <property type="component" value="Unassembled WGS sequence"/>
</dbReference>
<organism evidence="2 3">
    <name type="scientific">Pyronema omphalodes (strain CBS 100304)</name>
    <name type="common">Pyronema confluens</name>
    <dbReference type="NCBI Taxonomy" id="1076935"/>
    <lineage>
        <taxon>Eukaryota</taxon>
        <taxon>Fungi</taxon>
        <taxon>Dikarya</taxon>
        <taxon>Ascomycota</taxon>
        <taxon>Pezizomycotina</taxon>
        <taxon>Pezizomycetes</taxon>
        <taxon>Pezizales</taxon>
        <taxon>Pyronemataceae</taxon>
        <taxon>Pyronema</taxon>
    </lineage>
</organism>
<proteinExistence type="predicted"/>
<feature type="compositionally biased region" description="Basic and acidic residues" evidence="1">
    <location>
        <begin position="1"/>
        <end position="11"/>
    </location>
</feature>
<feature type="compositionally biased region" description="Low complexity" evidence="1">
    <location>
        <begin position="15"/>
        <end position="27"/>
    </location>
</feature>
<keyword evidence="3" id="KW-1185">Reference proteome</keyword>
<evidence type="ECO:0000256" key="1">
    <source>
        <dbReference type="SAM" id="MobiDB-lite"/>
    </source>
</evidence>
<feature type="compositionally biased region" description="Basic residues" evidence="1">
    <location>
        <begin position="54"/>
        <end position="64"/>
    </location>
</feature>
<sequence length="64" mass="6587">MDEQGVHHGADVKPGARATGGNTAAGTPSIGLDTPHSAREEQKHGGGLGQKLKNIIHPKHGSHH</sequence>
<evidence type="ECO:0000313" key="2">
    <source>
        <dbReference type="EMBL" id="CCX14384.1"/>
    </source>
</evidence>
<evidence type="ECO:0000313" key="3">
    <source>
        <dbReference type="Proteomes" id="UP000018144"/>
    </source>
</evidence>
<dbReference type="EMBL" id="HF935972">
    <property type="protein sequence ID" value="CCX14384.1"/>
    <property type="molecule type" value="Genomic_DNA"/>
</dbReference>
<feature type="region of interest" description="Disordered" evidence="1">
    <location>
        <begin position="1"/>
        <end position="64"/>
    </location>
</feature>
<protein>
    <submittedName>
        <fullName evidence="2">Uncharacterized protein</fullName>
    </submittedName>
</protein>
<reference evidence="2 3" key="1">
    <citation type="journal article" date="2013" name="PLoS Genet.">
        <title>The genome and development-dependent transcriptomes of Pyronema confluens: a window into fungal evolution.</title>
        <authorList>
            <person name="Traeger S."/>
            <person name="Altegoer F."/>
            <person name="Freitag M."/>
            <person name="Gabaldon T."/>
            <person name="Kempken F."/>
            <person name="Kumar A."/>
            <person name="Marcet-Houben M."/>
            <person name="Poggeler S."/>
            <person name="Stajich J.E."/>
            <person name="Nowrousian M."/>
        </authorList>
    </citation>
    <scope>NUCLEOTIDE SEQUENCE [LARGE SCALE GENOMIC DNA]</scope>
    <source>
        <strain evidence="3">CBS 100304</strain>
        <tissue evidence="2">Vegetative mycelium</tissue>
    </source>
</reference>